<reference evidence="2" key="1">
    <citation type="submission" date="2025-08" db="UniProtKB">
        <authorList>
            <consortium name="RefSeq"/>
        </authorList>
    </citation>
    <scope>IDENTIFICATION</scope>
    <source>
        <tissue evidence="2">Whole insect</tissue>
    </source>
</reference>
<evidence type="ECO:0000256" key="1">
    <source>
        <dbReference type="SAM" id="SignalP"/>
    </source>
</evidence>
<accession>A0A6P7GUA6</accession>
<sequence length="114" mass="12833">MSKIVFILGVVSCLVGHIQSEDVVTCQNTAKPGYMQNDEKLSMDYNQPIHVRVRYPTTGFYTSQITCILITDLYKGTSIPVVTPGIGFNYVHVDIASGLFTKLYYEIKVYTQIE</sequence>
<organism evidence="2">
    <name type="scientific">Diabrotica virgifera virgifera</name>
    <name type="common">western corn rootworm</name>
    <dbReference type="NCBI Taxonomy" id="50390"/>
    <lineage>
        <taxon>Eukaryota</taxon>
        <taxon>Metazoa</taxon>
        <taxon>Ecdysozoa</taxon>
        <taxon>Arthropoda</taxon>
        <taxon>Hexapoda</taxon>
        <taxon>Insecta</taxon>
        <taxon>Pterygota</taxon>
        <taxon>Neoptera</taxon>
        <taxon>Endopterygota</taxon>
        <taxon>Coleoptera</taxon>
        <taxon>Polyphaga</taxon>
        <taxon>Cucujiformia</taxon>
        <taxon>Chrysomeloidea</taxon>
        <taxon>Chrysomelidae</taxon>
        <taxon>Galerucinae</taxon>
        <taxon>Diabroticina</taxon>
        <taxon>Diabroticites</taxon>
        <taxon>Diabrotica</taxon>
    </lineage>
</organism>
<feature type="chain" id="PRO_5027851858" evidence="1">
    <location>
        <begin position="21"/>
        <end position="114"/>
    </location>
</feature>
<feature type="signal peptide" evidence="1">
    <location>
        <begin position="1"/>
        <end position="20"/>
    </location>
</feature>
<dbReference type="InterPro" id="IPR031734">
    <property type="entry name" value="MBF2"/>
</dbReference>
<dbReference type="RefSeq" id="XP_028153099.1">
    <property type="nucleotide sequence ID" value="XM_028297298.1"/>
</dbReference>
<dbReference type="Pfam" id="PF15868">
    <property type="entry name" value="MBF2"/>
    <property type="match status" value="1"/>
</dbReference>
<gene>
    <name evidence="2" type="primary">LOC114346559</name>
</gene>
<evidence type="ECO:0000313" key="2">
    <source>
        <dbReference type="RefSeq" id="XP_028153099.1"/>
    </source>
</evidence>
<dbReference type="AlphaFoldDB" id="A0A6P7GUA6"/>
<keyword evidence="1" id="KW-0732">Signal</keyword>
<proteinExistence type="predicted"/>
<dbReference type="InParanoid" id="A0A6P7GUA6"/>
<protein>
    <submittedName>
        <fullName evidence="2">Uncharacterized protein LOC114346559</fullName>
    </submittedName>
</protein>
<name>A0A6P7GUA6_DIAVI</name>